<dbReference type="AlphaFoldDB" id="A0A931A7G7"/>
<dbReference type="InterPro" id="IPR004176">
    <property type="entry name" value="Clp_R_N"/>
</dbReference>
<feature type="domain" description="Clp R" evidence="2">
    <location>
        <begin position="1"/>
        <end position="114"/>
    </location>
</feature>
<keyword evidence="1" id="KW-0677">Repeat</keyword>
<proteinExistence type="predicted"/>
<gene>
    <name evidence="3" type="ORF">ITP53_03555</name>
</gene>
<dbReference type="Proteomes" id="UP000605361">
    <property type="component" value="Unassembled WGS sequence"/>
</dbReference>
<dbReference type="Gene3D" id="1.10.1780.10">
    <property type="entry name" value="Clp, N-terminal domain"/>
    <property type="match status" value="1"/>
</dbReference>
<dbReference type="PROSITE" id="PS51903">
    <property type="entry name" value="CLP_R"/>
    <property type="match status" value="1"/>
</dbReference>
<dbReference type="EMBL" id="JADOGI010000006">
    <property type="protein sequence ID" value="MBF8184829.1"/>
    <property type="molecule type" value="Genomic_DNA"/>
</dbReference>
<accession>A0A931A7G7</accession>
<evidence type="ECO:0000256" key="1">
    <source>
        <dbReference type="PROSITE-ProRule" id="PRU01251"/>
    </source>
</evidence>
<evidence type="ECO:0000259" key="2">
    <source>
        <dbReference type="PROSITE" id="PS51903"/>
    </source>
</evidence>
<sequence>MEPEHIFSALVALNSGVAVRALSMLSVEIREVGGSTESMPTGQPSEAPEMTVDSEKVLQLARKEAYEFGHHYIGTEHVLLGLLRHEQNLSTQLLSRVGADLPALRRCVIKVLHS</sequence>
<evidence type="ECO:0000313" key="3">
    <source>
        <dbReference type="EMBL" id="MBF8184829.1"/>
    </source>
</evidence>
<protein>
    <recommendedName>
        <fullName evidence="2">Clp R domain-containing protein</fullName>
    </recommendedName>
</protein>
<name>A0A931A7G7_9ACTN</name>
<dbReference type="Pfam" id="PF02861">
    <property type="entry name" value="Clp_N"/>
    <property type="match status" value="1"/>
</dbReference>
<keyword evidence="4" id="KW-1185">Reference proteome</keyword>
<reference evidence="3" key="1">
    <citation type="submission" date="2020-11" db="EMBL/GenBank/DDBJ databases">
        <title>Whole-genome analyses of Nonomuraea sp. K274.</title>
        <authorList>
            <person name="Veyisoglu A."/>
        </authorList>
    </citation>
    <scope>NUCLEOTIDE SEQUENCE</scope>
    <source>
        <strain evidence="3">K274</strain>
    </source>
</reference>
<dbReference type="SUPFAM" id="SSF81923">
    <property type="entry name" value="Double Clp-N motif"/>
    <property type="match status" value="1"/>
</dbReference>
<comment type="caution">
    <text evidence="3">The sequence shown here is derived from an EMBL/GenBank/DDBJ whole genome shotgun (WGS) entry which is preliminary data.</text>
</comment>
<evidence type="ECO:0000313" key="4">
    <source>
        <dbReference type="Proteomes" id="UP000605361"/>
    </source>
</evidence>
<organism evidence="3 4">
    <name type="scientific">Nonomuraea cypriaca</name>
    <dbReference type="NCBI Taxonomy" id="1187855"/>
    <lineage>
        <taxon>Bacteria</taxon>
        <taxon>Bacillati</taxon>
        <taxon>Actinomycetota</taxon>
        <taxon>Actinomycetes</taxon>
        <taxon>Streptosporangiales</taxon>
        <taxon>Streptosporangiaceae</taxon>
        <taxon>Nonomuraea</taxon>
    </lineage>
</organism>
<dbReference type="InterPro" id="IPR036628">
    <property type="entry name" value="Clp_N_dom_sf"/>
</dbReference>